<feature type="domain" description="VOC" evidence="1">
    <location>
        <begin position="7"/>
        <end position="125"/>
    </location>
</feature>
<dbReference type="SUPFAM" id="SSF54593">
    <property type="entry name" value="Glyoxalase/Bleomycin resistance protein/Dihydroxybiphenyl dioxygenase"/>
    <property type="match status" value="1"/>
</dbReference>
<dbReference type="InterPro" id="IPR037523">
    <property type="entry name" value="VOC_core"/>
</dbReference>
<protein>
    <submittedName>
        <fullName evidence="2">VOC family protein</fullName>
    </submittedName>
</protein>
<keyword evidence="3" id="KW-1185">Reference proteome</keyword>
<comment type="caution">
    <text evidence="2">The sequence shown here is derived from an EMBL/GenBank/DDBJ whole genome shotgun (WGS) entry which is preliminary data.</text>
</comment>
<dbReference type="InterPro" id="IPR029068">
    <property type="entry name" value="Glyas_Bleomycin-R_OHBP_Dase"/>
</dbReference>
<reference evidence="2 3" key="1">
    <citation type="submission" date="2024-03" db="EMBL/GenBank/DDBJ databases">
        <title>Novel species of the genus Variovorax.</title>
        <authorList>
            <person name="Liu Q."/>
            <person name="Xin Y.-H."/>
        </authorList>
    </citation>
    <scope>NUCLEOTIDE SEQUENCE [LARGE SCALE GENOMIC DNA]</scope>
    <source>
        <strain evidence="2 3">KACC 18900</strain>
    </source>
</reference>
<dbReference type="Proteomes" id="UP001385892">
    <property type="component" value="Unassembled WGS sequence"/>
</dbReference>
<proteinExistence type="predicted"/>
<evidence type="ECO:0000313" key="2">
    <source>
        <dbReference type="EMBL" id="MEJ8850807.1"/>
    </source>
</evidence>
<name>A0ABU8WWE2_9BURK</name>
<accession>A0ABU8WWE2</accession>
<organism evidence="2 3">
    <name type="scientific">Variovorax rhizosphaerae</name>
    <dbReference type="NCBI Taxonomy" id="1836200"/>
    <lineage>
        <taxon>Bacteria</taxon>
        <taxon>Pseudomonadati</taxon>
        <taxon>Pseudomonadota</taxon>
        <taxon>Betaproteobacteria</taxon>
        <taxon>Burkholderiales</taxon>
        <taxon>Comamonadaceae</taxon>
        <taxon>Variovorax</taxon>
    </lineage>
</organism>
<dbReference type="Gene3D" id="3.10.180.10">
    <property type="entry name" value="2,3-Dihydroxybiphenyl 1,2-Dioxygenase, domain 1"/>
    <property type="match status" value="1"/>
</dbReference>
<sequence>MIANVSAIHHFTVGCTPADLPALLEFYTRVVGLQQGYRPDLRNPGYWLYAGGHAIVHLNALLRETPVRDGGALDHVALQAHGLLSTRQALRDANVTFDEAPLKGTHLHQVFVEDPLGLRIELNFDLEAEGLLGCA</sequence>
<dbReference type="InterPro" id="IPR004360">
    <property type="entry name" value="Glyas_Fos-R_dOase_dom"/>
</dbReference>
<gene>
    <name evidence="2" type="ORF">WKW82_29490</name>
</gene>
<dbReference type="PROSITE" id="PS51819">
    <property type="entry name" value="VOC"/>
    <property type="match status" value="1"/>
</dbReference>
<dbReference type="EMBL" id="JBBKZT010000017">
    <property type="protein sequence ID" value="MEJ8850807.1"/>
    <property type="molecule type" value="Genomic_DNA"/>
</dbReference>
<dbReference type="Pfam" id="PF00903">
    <property type="entry name" value="Glyoxalase"/>
    <property type="match status" value="1"/>
</dbReference>
<dbReference type="RefSeq" id="WP_340346262.1">
    <property type="nucleotide sequence ID" value="NZ_JBBKZT010000017.1"/>
</dbReference>
<evidence type="ECO:0000259" key="1">
    <source>
        <dbReference type="PROSITE" id="PS51819"/>
    </source>
</evidence>
<evidence type="ECO:0000313" key="3">
    <source>
        <dbReference type="Proteomes" id="UP001385892"/>
    </source>
</evidence>